<reference evidence="1 2" key="1">
    <citation type="submission" date="2017-09" db="EMBL/GenBank/DDBJ databases">
        <title>Large-scale bioinformatics analysis of Bacillus genomes uncovers conserved roles of natural products in bacterial physiology.</title>
        <authorList>
            <consortium name="Agbiome Team Llc"/>
            <person name="Bleich R.M."/>
            <person name="Grubbs K.J."/>
            <person name="Santa Maria K.C."/>
            <person name="Allen S.E."/>
            <person name="Farag S."/>
            <person name="Shank E.A."/>
            <person name="Bowers A."/>
        </authorList>
    </citation>
    <scope>NUCLEOTIDE SEQUENCE [LARGE SCALE GENOMIC DNA]</scope>
    <source>
        <strain evidence="1 2">AFS029792</strain>
    </source>
</reference>
<evidence type="ECO:0000313" key="2">
    <source>
        <dbReference type="Proteomes" id="UP000225135"/>
    </source>
</evidence>
<dbReference type="Proteomes" id="UP000225135">
    <property type="component" value="Unassembled WGS sequence"/>
</dbReference>
<dbReference type="EMBL" id="NUUR01000099">
    <property type="protein sequence ID" value="PHG76422.1"/>
    <property type="molecule type" value="Genomic_DNA"/>
</dbReference>
<organism evidence="1 2">
    <name type="scientific">Bacillus cereus</name>
    <dbReference type="NCBI Taxonomy" id="1396"/>
    <lineage>
        <taxon>Bacteria</taxon>
        <taxon>Bacillati</taxon>
        <taxon>Bacillota</taxon>
        <taxon>Bacilli</taxon>
        <taxon>Bacillales</taxon>
        <taxon>Bacillaceae</taxon>
        <taxon>Bacillus</taxon>
        <taxon>Bacillus cereus group</taxon>
    </lineage>
</organism>
<evidence type="ECO:0000313" key="1">
    <source>
        <dbReference type="EMBL" id="PHG76422.1"/>
    </source>
</evidence>
<name>A0A9X7E232_BACCE</name>
<dbReference type="RefSeq" id="WP_098773696.1">
    <property type="nucleotide sequence ID" value="NZ_NUQH01000071.1"/>
</dbReference>
<gene>
    <name evidence="1" type="ORF">COI69_26595</name>
</gene>
<sequence length="229" mass="27389">MIYDREKYDRGKMKLVTQPIIYVEGLSNKVFYQQLKELKNYLIDNGGNCTQIKKKIESQSNCYGIVDHDYLAHNHKNLFPINFYSVENISLIYMKELEDLRASIHNYVKTNRLEDLRFHKLHLEMYSDEKSNRVIDFNIILTNEKNHEQFNEYITNNIVCGMTFMKYKDLKKIVERYVKFHKRKYGGDKINHIIDLAEHLPSKSIEEIFDETTLGKFTELLNRERFTLA</sequence>
<dbReference type="AlphaFoldDB" id="A0A9X7E232"/>
<proteinExistence type="predicted"/>
<accession>A0A9X7E232</accession>
<comment type="caution">
    <text evidence="1">The sequence shown here is derived from an EMBL/GenBank/DDBJ whole genome shotgun (WGS) entry which is preliminary data.</text>
</comment>
<protein>
    <submittedName>
        <fullName evidence="1">Uncharacterized protein</fullName>
    </submittedName>
</protein>